<evidence type="ECO:0008006" key="4">
    <source>
        <dbReference type="Google" id="ProtNLM"/>
    </source>
</evidence>
<dbReference type="Gene3D" id="3.90.1410.10">
    <property type="entry name" value="set domain protein methyltransferase, domain 1"/>
    <property type="match status" value="1"/>
</dbReference>
<dbReference type="InterPro" id="IPR050600">
    <property type="entry name" value="SETD3_SETD6_MTase"/>
</dbReference>
<feature type="region of interest" description="Disordered" evidence="1">
    <location>
        <begin position="345"/>
        <end position="372"/>
    </location>
</feature>
<dbReference type="InterPro" id="IPR044432">
    <property type="entry name" value="Set10/Efm1_SET"/>
</dbReference>
<evidence type="ECO:0000313" key="3">
    <source>
        <dbReference type="Proteomes" id="UP001233271"/>
    </source>
</evidence>
<dbReference type="AlphaFoldDB" id="A0AA48I4A1"/>
<feature type="compositionally biased region" description="Basic and acidic residues" evidence="1">
    <location>
        <begin position="345"/>
        <end position="358"/>
    </location>
</feature>
<dbReference type="InterPro" id="IPR046341">
    <property type="entry name" value="SET_dom_sf"/>
</dbReference>
<dbReference type="PANTHER" id="PTHR13271">
    <property type="entry name" value="UNCHARACTERIZED PUTATIVE METHYLTRANSFERASE"/>
    <property type="match status" value="1"/>
</dbReference>
<dbReference type="Proteomes" id="UP001233271">
    <property type="component" value="Chromosome 2"/>
</dbReference>
<proteinExistence type="predicted"/>
<dbReference type="CDD" id="cd19180">
    <property type="entry name" value="SET_SpSET10-like"/>
    <property type="match status" value="1"/>
</dbReference>
<name>A0AA48I4A1_9TREE</name>
<accession>A0AA48I4A1</accession>
<dbReference type="GeneID" id="85493240"/>
<dbReference type="GO" id="GO:0005634">
    <property type="term" value="C:nucleus"/>
    <property type="evidence" value="ECO:0007669"/>
    <property type="project" value="TreeGrafter"/>
</dbReference>
<protein>
    <recommendedName>
        <fullName evidence="4">SET domain-containing protein</fullName>
    </recommendedName>
</protein>
<sequence>MSKLEAAQRMLTWLVQEGGYVHPNAEVRDDASSGLGLYATADIGEERLISCPFSVAITPTLAADAITKVCGVKDEDFVHDGERWSERMLAAAYVGLHQLYTAEEWPEALKHRPYVETLPTPSTPHTWTEAERGLLKGTNLAGAVEKQEREWRAEAETLRTVLKEEGFTWERYATLNAAVSSRAFPSALLRLPDGSATSGEKVEESYPVLLPGLDLLNHKRGQAITWLSSKIPSSKGDIEAISFISPGQEAGEVLNNYGARGNEALLLGYGFVIPSNQDDTLVLQLGGMSDEIVAALEKQGLEAGKRFEVGRDGVLPQELVRTVRVMMADSGCSCCGGGDDHDHDDDDGHDHGHNHGHDDEDDDEDEHAAHEKEVNELELELDVLGMLGNMLDDKLVRLEDVPEAEARPEIAEMASTYRQGQIDIVSAALEQLTERVDRVEMLLADGPECPCGC</sequence>
<dbReference type="EMBL" id="AP028213">
    <property type="protein sequence ID" value="BEI89369.1"/>
    <property type="molecule type" value="Genomic_DNA"/>
</dbReference>
<evidence type="ECO:0000313" key="2">
    <source>
        <dbReference type="EMBL" id="BEI89369.1"/>
    </source>
</evidence>
<gene>
    <name evidence="2" type="ORF">CcaverHIS019_0207310</name>
</gene>
<dbReference type="PANTHER" id="PTHR13271:SF147">
    <property type="entry name" value="PROTEIN-LYSINE N-METHYLTRANSFERASE EFM1-RELATED"/>
    <property type="match status" value="1"/>
</dbReference>
<dbReference type="RefSeq" id="XP_060454635.1">
    <property type="nucleotide sequence ID" value="XM_060597775.1"/>
</dbReference>
<dbReference type="GO" id="GO:0016279">
    <property type="term" value="F:protein-lysine N-methyltransferase activity"/>
    <property type="evidence" value="ECO:0007669"/>
    <property type="project" value="InterPro"/>
</dbReference>
<evidence type="ECO:0000256" key="1">
    <source>
        <dbReference type="SAM" id="MobiDB-lite"/>
    </source>
</evidence>
<organism evidence="2 3">
    <name type="scientific">Cutaneotrichosporon cavernicola</name>
    <dbReference type="NCBI Taxonomy" id="279322"/>
    <lineage>
        <taxon>Eukaryota</taxon>
        <taxon>Fungi</taxon>
        <taxon>Dikarya</taxon>
        <taxon>Basidiomycota</taxon>
        <taxon>Agaricomycotina</taxon>
        <taxon>Tremellomycetes</taxon>
        <taxon>Trichosporonales</taxon>
        <taxon>Trichosporonaceae</taxon>
        <taxon>Cutaneotrichosporon</taxon>
    </lineage>
</organism>
<dbReference type="SUPFAM" id="SSF82199">
    <property type="entry name" value="SET domain"/>
    <property type="match status" value="1"/>
</dbReference>
<reference evidence="2" key="1">
    <citation type="journal article" date="2023" name="BMC Genomics">
        <title>Chromosome-level genome assemblies of Cutaneotrichosporon spp. (Trichosporonales, Basidiomycota) reveal imbalanced evolution between nucleotide sequences and chromosome synteny.</title>
        <authorList>
            <person name="Kobayashi Y."/>
            <person name="Kayamori A."/>
            <person name="Aoki K."/>
            <person name="Shiwa Y."/>
            <person name="Matsutani M."/>
            <person name="Fujita N."/>
            <person name="Sugita T."/>
            <person name="Iwasaki W."/>
            <person name="Tanaka N."/>
            <person name="Takashima M."/>
        </authorList>
    </citation>
    <scope>NUCLEOTIDE SEQUENCE</scope>
    <source>
        <strain evidence="2">HIS019</strain>
    </source>
</reference>
<dbReference type="KEGG" id="ccac:CcaHIS019_0207310"/>
<keyword evidence="3" id="KW-1185">Reference proteome</keyword>